<accession>A0A1M4SNI6</accession>
<sequence length="40" mass="4732">MKITDLTKKSFVERVADYQAYPDQWDFKSNKPCLVNFHAP</sequence>
<evidence type="ECO:0000313" key="1">
    <source>
        <dbReference type="EMBL" id="SHE33748.1"/>
    </source>
</evidence>
<gene>
    <name evidence="1" type="ORF">SAMN05444349_101198</name>
</gene>
<dbReference type="STRING" id="871325.SAMN05444349_101198"/>
<organism evidence="1 2">
    <name type="scientific">Bacteroides faecichinchillae</name>
    <dbReference type="NCBI Taxonomy" id="871325"/>
    <lineage>
        <taxon>Bacteria</taxon>
        <taxon>Pseudomonadati</taxon>
        <taxon>Bacteroidota</taxon>
        <taxon>Bacteroidia</taxon>
        <taxon>Bacteroidales</taxon>
        <taxon>Bacteroidaceae</taxon>
        <taxon>Bacteroides</taxon>
    </lineage>
</organism>
<name>A0A1M4SNI6_9BACE</name>
<proteinExistence type="predicted"/>
<dbReference type="EMBL" id="FQVD01000001">
    <property type="protein sequence ID" value="SHE33748.1"/>
    <property type="molecule type" value="Genomic_DNA"/>
</dbReference>
<keyword evidence="2" id="KW-1185">Reference proteome</keyword>
<dbReference type="AlphaFoldDB" id="A0A1M4SNI6"/>
<dbReference type="Proteomes" id="UP000184436">
    <property type="component" value="Unassembled WGS sequence"/>
</dbReference>
<reference evidence="1 2" key="1">
    <citation type="submission" date="2016-11" db="EMBL/GenBank/DDBJ databases">
        <authorList>
            <person name="Jaros S."/>
            <person name="Januszkiewicz K."/>
            <person name="Wedrychowicz H."/>
        </authorList>
    </citation>
    <scope>NUCLEOTIDE SEQUENCE [LARGE SCALE GENOMIC DNA]</scope>
    <source>
        <strain evidence="1 2">DSM 26883</strain>
    </source>
</reference>
<protein>
    <submittedName>
        <fullName evidence="1">Uncharacterized protein</fullName>
    </submittedName>
</protein>
<evidence type="ECO:0000313" key="2">
    <source>
        <dbReference type="Proteomes" id="UP000184436"/>
    </source>
</evidence>